<proteinExistence type="predicted"/>
<comment type="caution">
    <text evidence="1">The sequence shown here is derived from an EMBL/GenBank/DDBJ whole genome shotgun (WGS) entry which is preliminary data.</text>
</comment>
<name>A0A8J3HQA0_9RICK</name>
<sequence length="69" mass="7789">MFGSSLDAVDYQLGEVMGDKYIRIQSQLKVASAEIDNTTAKNIEDLKQEALMMISDNQRIIEEFCQMVA</sequence>
<evidence type="ECO:0000313" key="2">
    <source>
        <dbReference type="Proteomes" id="UP000637906"/>
    </source>
</evidence>
<accession>A0A8J3HQA0</accession>
<reference evidence="1 2" key="1">
    <citation type="journal article" date="2021" name="Microb. Ecol.">
        <title>Candidatus Mesenet longicola: Novel Endosymbionts of Brontispa longissima that Induce Cytoplasmic Incompatibility.</title>
        <authorList>
            <person name="Takano S."/>
            <person name="Gotoh Y."/>
            <person name="Hayashi T."/>
        </authorList>
    </citation>
    <scope>NUCLEOTIDE SEQUENCE [LARGE SCALE GENOMIC DNA]</scope>
    <source>
        <strain evidence="1">L5</strain>
    </source>
</reference>
<evidence type="ECO:0000313" key="1">
    <source>
        <dbReference type="EMBL" id="GHM60099.1"/>
    </source>
</evidence>
<organism evidence="1 2">
    <name type="scientific">Candidatus Mesenet longicola</name>
    <dbReference type="NCBI Taxonomy" id="1892558"/>
    <lineage>
        <taxon>Bacteria</taxon>
        <taxon>Pseudomonadati</taxon>
        <taxon>Pseudomonadota</taxon>
        <taxon>Alphaproteobacteria</taxon>
        <taxon>Rickettsiales</taxon>
        <taxon>Anaplasmataceae</taxon>
        <taxon>Candidatus Mesenet</taxon>
    </lineage>
</organism>
<dbReference type="Proteomes" id="UP000637906">
    <property type="component" value="Unassembled WGS sequence"/>
</dbReference>
<dbReference type="EMBL" id="BNGU01000076">
    <property type="protein sequence ID" value="GHM60099.1"/>
    <property type="molecule type" value="Genomic_DNA"/>
</dbReference>
<keyword evidence="2" id="KW-1185">Reference proteome</keyword>
<protein>
    <submittedName>
        <fullName evidence="1">Uncharacterized protein</fullName>
    </submittedName>
</protein>
<dbReference type="Gene3D" id="3.40.1090.10">
    <property type="entry name" value="Cytosolic phospholipase A2 catalytic domain"/>
    <property type="match status" value="1"/>
</dbReference>
<dbReference type="AlphaFoldDB" id="A0A8J3HQA0"/>
<gene>
    <name evidence="1" type="ORF">sL5_10920</name>
</gene>